<keyword evidence="2" id="KW-1185">Reference proteome</keyword>
<evidence type="ECO:0000313" key="1">
    <source>
        <dbReference type="EMBL" id="KIA65499.1"/>
    </source>
</evidence>
<evidence type="ECO:0000313" key="2">
    <source>
        <dbReference type="Proteomes" id="UP000031364"/>
    </source>
</evidence>
<proteinExistence type="predicted"/>
<accession>A0ABR4ZJJ1</accession>
<comment type="caution">
    <text evidence="1">The sequence shown here is derived from an EMBL/GenBank/DDBJ whole genome shotgun (WGS) entry which is preliminary data.</text>
</comment>
<sequence length="163" mass="16937">MEKTVPATFQSPVTVATVNAAHDYCDRGWTVTETANGVCLITDEHVAAVELTGALAGEVSRFLHANNLLGPVVELPGAQRREFHLVVGAAKAALAIAALRDAGAVVHTDGASIPLPPTRLAHGAACWKIAPDEARWVPPVVAIAAAARASATHRARRLTTVAC</sequence>
<dbReference type="Proteomes" id="UP000031364">
    <property type="component" value="Unassembled WGS sequence"/>
</dbReference>
<dbReference type="EMBL" id="JNFP01000007">
    <property type="protein sequence ID" value="KIA65499.1"/>
    <property type="molecule type" value="Genomic_DNA"/>
</dbReference>
<gene>
    <name evidence="1" type="ORF">FG87_07725</name>
</gene>
<protein>
    <submittedName>
        <fullName evidence="1">Uncharacterized protein</fullName>
    </submittedName>
</protein>
<name>A0ABR4ZJJ1_9NOCA</name>
<reference evidence="1 2" key="1">
    <citation type="journal article" date="2014" name="Int. J. Syst. Evol. Microbiol.">
        <title>Nocardia vulneris sp. nov., isolated from wounds of human patients in North America.</title>
        <authorList>
            <person name="Lasker B.A."/>
            <person name="Bell M."/>
            <person name="Klenk H.P."/>
            <person name="Sproer C."/>
            <person name="Schumann C."/>
            <person name="Schumann P."/>
            <person name="Brown J.M."/>
        </authorList>
    </citation>
    <scope>NUCLEOTIDE SEQUENCE [LARGE SCALE GENOMIC DNA]</scope>
    <source>
        <strain evidence="1 2">W9851</strain>
    </source>
</reference>
<organism evidence="1 2">
    <name type="scientific">Nocardia vulneris</name>
    <dbReference type="NCBI Taxonomy" id="1141657"/>
    <lineage>
        <taxon>Bacteria</taxon>
        <taxon>Bacillati</taxon>
        <taxon>Actinomycetota</taxon>
        <taxon>Actinomycetes</taxon>
        <taxon>Mycobacteriales</taxon>
        <taxon>Nocardiaceae</taxon>
        <taxon>Nocardia</taxon>
    </lineage>
</organism>